<dbReference type="InterPro" id="IPR032711">
    <property type="entry name" value="SoxY"/>
</dbReference>
<dbReference type="AlphaFoldDB" id="A0A975P9M7"/>
<feature type="domain" description="Ig-like SoxY" evidence="1">
    <location>
        <begin position="42"/>
        <end position="148"/>
    </location>
</feature>
<dbReference type="Pfam" id="PF13501">
    <property type="entry name" value="SoxY"/>
    <property type="match status" value="1"/>
</dbReference>
<organism evidence="2 3">
    <name type="scientific">Gemmobacter fulvus</name>
    <dbReference type="NCBI Taxonomy" id="2840474"/>
    <lineage>
        <taxon>Bacteria</taxon>
        <taxon>Pseudomonadati</taxon>
        <taxon>Pseudomonadota</taxon>
        <taxon>Alphaproteobacteria</taxon>
        <taxon>Rhodobacterales</taxon>
        <taxon>Paracoccaceae</taxon>
        <taxon>Gemmobacter</taxon>
    </lineage>
</organism>
<dbReference type="Gene3D" id="2.60.40.2470">
    <property type="entry name" value="SoxY domain"/>
    <property type="match status" value="1"/>
</dbReference>
<keyword evidence="3" id="KW-1185">Reference proteome</keyword>
<dbReference type="Gene3D" id="2.60.40.10">
    <property type="entry name" value="Immunoglobulins"/>
    <property type="match status" value="1"/>
</dbReference>
<proteinExistence type="predicted"/>
<dbReference type="Proteomes" id="UP000679352">
    <property type="component" value="Plasmid p1"/>
</dbReference>
<dbReference type="InterPro" id="IPR038162">
    <property type="entry name" value="SoxY_sf"/>
</dbReference>
<evidence type="ECO:0000313" key="3">
    <source>
        <dbReference type="Proteomes" id="UP000679352"/>
    </source>
</evidence>
<evidence type="ECO:0000313" key="2">
    <source>
        <dbReference type="EMBL" id="QWK92219.1"/>
    </source>
</evidence>
<geneLocation type="plasmid" evidence="2 3">
    <name>p1</name>
</geneLocation>
<dbReference type="InterPro" id="IPR014756">
    <property type="entry name" value="Ig_E-set"/>
</dbReference>
<gene>
    <name evidence="2" type="ORF">KM031_18155</name>
</gene>
<evidence type="ECO:0000259" key="1">
    <source>
        <dbReference type="Pfam" id="PF13501"/>
    </source>
</evidence>
<protein>
    <submittedName>
        <fullName evidence="2">Quinoprotein dehydrogenase-associated SoxYZ-like carrier</fullName>
    </submittedName>
</protein>
<reference evidence="2" key="1">
    <citation type="submission" date="2021-06" db="EMBL/GenBank/DDBJ databases">
        <authorList>
            <person name="Lee C.-S."/>
            <person name="Jin L."/>
        </authorList>
    </citation>
    <scope>NUCLEOTIDE SEQUENCE</scope>
    <source>
        <strain evidence="2">Con5</strain>
        <plasmid evidence="2">p1</plasmid>
    </source>
</reference>
<dbReference type="SUPFAM" id="SSF81296">
    <property type="entry name" value="E set domains"/>
    <property type="match status" value="1"/>
</dbReference>
<accession>A0A975P9M7</accession>
<dbReference type="RefSeq" id="WP_215505103.1">
    <property type="nucleotide sequence ID" value="NZ_CP076362.1"/>
</dbReference>
<dbReference type="InterPro" id="IPR013783">
    <property type="entry name" value="Ig-like_fold"/>
</dbReference>
<dbReference type="EMBL" id="CP076362">
    <property type="protein sequence ID" value="QWK92219.1"/>
    <property type="molecule type" value="Genomic_DNA"/>
</dbReference>
<name>A0A975P9M7_9RHOB</name>
<dbReference type="KEGG" id="gfu:KM031_18155"/>
<dbReference type="NCBIfam" id="TIGR04557">
    <property type="entry name" value="fuse_rel_SoxYZ"/>
    <property type="match status" value="1"/>
</dbReference>
<dbReference type="InterPro" id="IPR030831">
    <property type="entry name" value="Fuse-rel_SoxYZ"/>
</dbReference>
<sequence length="260" mass="27511">MGALLTDRLPGGAQPVLQARTGRAAVGGDAFDSGMWPLHREAHLGPGAPWRQDPAVMVLAPLSAEDSAHVPFVIDATALAGPVGRIVVTIDYSPFSKALTFHPGRALPFLGFGVKYETAGALRASVQAGPDQIWHVGAAYVSALGGGCSAPAVSHARPDWQRGFGEMRARLWPDSGRLRLCIRHPQDTGLADGIPAHHLTSLALHDAQGAEIARLDLHEPVEENPSFTFLLPPHLAAEPVTLHAQDTMGNRLSGRVEPST</sequence>
<keyword evidence="2" id="KW-0614">Plasmid</keyword>